<sequence length="121" mass="12931">MLPSANTFNHETSQFLKRNPKTTAKMSSAEDSAQTVESKTAIEALDPTHEPEPSDLTGLGTHFRSTFDPALKKDAPNLPDTAIAPAPASAKQKLQNTNSTMTTAQLQKAAQEGDPNGLNKQ</sequence>
<dbReference type="AlphaFoldDB" id="A0A2S6CF21"/>
<gene>
    <name evidence="2" type="ORF">CBER1_04512</name>
</gene>
<feature type="compositionally biased region" description="Polar residues" evidence="1">
    <location>
        <begin position="1"/>
        <end position="38"/>
    </location>
</feature>
<evidence type="ECO:0000256" key="1">
    <source>
        <dbReference type="SAM" id="MobiDB-lite"/>
    </source>
</evidence>
<evidence type="ECO:0000313" key="2">
    <source>
        <dbReference type="EMBL" id="PPJ58342.1"/>
    </source>
</evidence>
<dbReference type="EMBL" id="PNEN01000465">
    <property type="protein sequence ID" value="PPJ58342.1"/>
    <property type="molecule type" value="Genomic_DNA"/>
</dbReference>
<name>A0A2S6CF21_9PEZI</name>
<evidence type="ECO:0000313" key="3">
    <source>
        <dbReference type="Proteomes" id="UP000237631"/>
    </source>
</evidence>
<reference evidence="3" key="1">
    <citation type="journal article" date="2017" name="bioRxiv">
        <title>Conservation of a gene cluster reveals novel cercosporin biosynthetic mechanisms and extends production to the genus Colletotrichum.</title>
        <authorList>
            <person name="de Jonge R."/>
            <person name="Ebert M.K."/>
            <person name="Huitt-Roehl C.R."/>
            <person name="Pal P."/>
            <person name="Suttle J.C."/>
            <person name="Spanner R.E."/>
            <person name="Neubauer J.D."/>
            <person name="Jurick W.M.II."/>
            <person name="Stott K.A."/>
            <person name="Secor G.A."/>
            <person name="Thomma B.P.H.J."/>
            <person name="Van de Peer Y."/>
            <person name="Townsend C.A."/>
            <person name="Bolton M.D."/>
        </authorList>
    </citation>
    <scope>NUCLEOTIDE SEQUENCE [LARGE SCALE GENOMIC DNA]</scope>
    <source>
        <strain evidence="3">CBS538.71</strain>
    </source>
</reference>
<comment type="caution">
    <text evidence="2">The sequence shown here is derived from an EMBL/GenBank/DDBJ whole genome shotgun (WGS) entry which is preliminary data.</text>
</comment>
<dbReference type="OrthoDB" id="5389892at2759"/>
<proteinExistence type="predicted"/>
<dbReference type="Proteomes" id="UP000237631">
    <property type="component" value="Unassembled WGS sequence"/>
</dbReference>
<accession>A0A2S6CF21</accession>
<feature type="compositionally biased region" description="Polar residues" evidence="1">
    <location>
        <begin position="92"/>
        <end position="108"/>
    </location>
</feature>
<organism evidence="2 3">
    <name type="scientific">Cercospora berteroae</name>
    <dbReference type="NCBI Taxonomy" id="357750"/>
    <lineage>
        <taxon>Eukaryota</taxon>
        <taxon>Fungi</taxon>
        <taxon>Dikarya</taxon>
        <taxon>Ascomycota</taxon>
        <taxon>Pezizomycotina</taxon>
        <taxon>Dothideomycetes</taxon>
        <taxon>Dothideomycetidae</taxon>
        <taxon>Mycosphaerellales</taxon>
        <taxon>Mycosphaerellaceae</taxon>
        <taxon>Cercospora</taxon>
    </lineage>
</organism>
<feature type="region of interest" description="Disordered" evidence="1">
    <location>
        <begin position="1"/>
        <end position="121"/>
    </location>
</feature>
<protein>
    <submittedName>
        <fullName evidence="2">Uncharacterized protein</fullName>
    </submittedName>
</protein>
<keyword evidence="3" id="KW-1185">Reference proteome</keyword>